<dbReference type="RefSeq" id="WP_178696786.1">
    <property type="nucleotide sequence ID" value="NZ_CP049075.1"/>
</dbReference>
<dbReference type="EMBL" id="CP049075">
    <property type="protein sequence ID" value="QLI06013.1"/>
    <property type="molecule type" value="Genomic_DNA"/>
</dbReference>
<gene>
    <name evidence="2" type="ORF">CINF_1536</name>
</gene>
<dbReference type="Proteomes" id="UP000509414">
    <property type="component" value="Chromosome"/>
</dbReference>
<proteinExistence type="predicted"/>
<dbReference type="Pfam" id="PF01106">
    <property type="entry name" value="NifU"/>
    <property type="match status" value="1"/>
</dbReference>
<evidence type="ECO:0000259" key="1">
    <source>
        <dbReference type="Pfam" id="PF01106"/>
    </source>
</evidence>
<dbReference type="InterPro" id="IPR001075">
    <property type="entry name" value="NIF_FeS_clus_asmbl_NifU_C"/>
</dbReference>
<name>A0A7H9CIS8_9BACT</name>
<dbReference type="Gene3D" id="3.30.300.130">
    <property type="entry name" value="Fe-S cluster assembly (FSCA)"/>
    <property type="match status" value="1"/>
</dbReference>
<dbReference type="GO" id="GO:0005506">
    <property type="term" value="F:iron ion binding"/>
    <property type="evidence" value="ECO:0007669"/>
    <property type="project" value="InterPro"/>
</dbReference>
<dbReference type="InterPro" id="IPR034904">
    <property type="entry name" value="FSCA_dom_sf"/>
</dbReference>
<evidence type="ECO:0000313" key="2">
    <source>
        <dbReference type="EMBL" id="QLI06013.1"/>
    </source>
</evidence>
<reference evidence="2 3" key="1">
    <citation type="submission" date="2020-02" db="EMBL/GenBank/DDBJ databases">
        <title>Complete genome sequence of the novel Campylobacter species Candidatus Campylobacter infans.</title>
        <authorList>
            <person name="Duim B."/>
            <person name="Zomer A."/>
            <person name="van der Graaf L."/>
            <person name="Wagenaar J."/>
        </authorList>
    </citation>
    <scope>NUCLEOTIDE SEQUENCE [LARGE SCALE GENOMIC DNA]</scope>
    <source>
        <strain evidence="2 3">19S00001</strain>
    </source>
</reference>
<dbReference type="SUPFAM" id="SSF117916">
    <property type="entry name" value="Fe-S cluster assembly (FSCA) domain-like"/>
    <property type="match status" value="1"/>
</dbReference>
<evidence type="ECO:0000313" key="3">
    <source>
        <dbReference type="Proteomes" id="UP000509414"/>
    </source>
</evidence>
<organism evidence="2 3">
    <name type="scientific">Candidatus Campylobacter infans</name>
    <dbReference type="NCBI Taxonomy" id="2561898"/>
    <lineage>
        <taxon>Bacteria</taxon>
        <taxon>Pseudomonadati</taxon>
        <taxon>Campylobacterota</taxon>
        <taxon>Epsilonproteobacteria</taxon>
        <taxon>Campylobacterales</taxon>
        <taxon>Campylobacteraceae</taxon>
        <taxon>Campylobacter</taxon>
    </lineage>
</organism>
<keyword evidence="3" id="KW-1185">Reference proteome</keyword>
<sequence>MIPFSDEELLNPVKESLKSVLPMLERDGGGLELIGIKEGIVYLRLIGHCVACPASDMTLKNGIERQLRIDIHPEIIVKNVSKDFKL</sequence>
<feature type="domain" description="NIF system FeS cluster assembly NifU C-terminal" evidence="1">
    <location>
        <begin position="13"/>
        <end position="77"/>
    </location>
</feature>
<protein>
    <submittedName>
        <fullName evidence="2">NifU family protein</fullName>
    </submittedName>
</protein>
<dbReference type="GO" id="GO:0016226">
    <property type="term" value="P:iron-sulfur cluster assembly"/>
    <property type="evidence" value="ECO:0007669"/>
    <property type="project" value="InterPro"/>
</dbReference>
<dbReference type="KEGG" id="cinf:CINF_1536"/>
<dbReference type="AlphaFoldDB" id="A0A7H9CIS8"/>
<dbReference type="PANTHER" id="PTHR11178">
    <property type="entry name" value="IRON-SULFUR CLUSTER SCAFFOLD PROTEIN NFU-RELATED"/>
    <property type="match status" value="1"/>
</dbReference>
<dbReference type="GO" id="GO:0051536">
    <property type="term" value="F:iron-sulfur cluster binding"/>
    <property type="evidence" value="ECO:0007669"/>
    <property type="project" value="InterPro"/>
</dbReference>
<accession>A0A7H9CIS8</accession>